<keyword evidence="2" id="KW-1185">Reference proteome</keyword>
<protein>
    <submittedName>
        <fullName evidence="1">Uncharacterized protein</fullName>
    </submittedName>
</protein>
<dbReference type="AlphaFoldDB" id="A0ABC9X1S2"/>
<dbReference type="EMBL" id="BAAFJT010000006">
    <property type="protein sequence ID" value="GAB0191635.1"/>
    <property type="molecule type" value="Genomic_DNA"/>
</dbReference>
<evidence type="ECO:0000313" key="2">
    <source>
        <dbReference type="Proteomes" id="UP001623348"/>
    </source>
</evidence>
<organism evidence="1 2">
    <name type="scientific">Grus japonensis</name>
    <name type="common">Japanese crane</name>
    <name type="synonym">Red-crowned crane</name>
    <dbReference type="NCBI Taxonomy" id="30415"/>
    <lineage>
        <taxon>Eukaryota</taxon>
        <taxon>Metazoa</taxon>
        <taxon>Chordata</taxon>
        <taxon>Craniata</taxon>
        <taxon>Vertebrata</taxon>
        <taxon>Euteleostomi</taxon>
        <taxon>Archelosauria</taxon>
        <taxon>Archosauria</taxon>
        <taxon>Dinosauria</taxon>
        <taxon>Saurischia</taxon>
        <taxon>Theropoda</taxon>
        <taxon>Coelurosauria</taxon>
        <taxon>Aves</taxon>
        <taxon>Neognathae</taxon>
        <taxon>Neoaves</taxon>
        <taxon>Gruiformes</taxon>
        <taxon>Gruidae</taxon>
        <taxon>Grus</taxon>
    </lineage>
</organism>
<proteinExistence type="predicted"/>
<name>A0ABC9X1S2_GRUJA</name>
<dbReference type="Proteomes" id="UP001623348">
    <property type="component" value="Unassembled WGS sequence"/>
</dbReference>
<comment type="caution">
    <text evidence="1">The sequence shown here is derived from an EMBL/GenBank/DDBJ whole genome shotgun (WGS) entry which is preliminary data.</text>
</comment>
<accession>A0ABC9X1S2</accession>
<evidence type="ECO:0000313" key="1">
    <source>
        <dbReference type="EMBL" id="GAB0191635.1"/>
    </source>
</evidence>
<sequence>MLQDFYCISAQATLALATHILVPDLWTVLRSSTNGEKMSCCILDKLKFGTLGHKEPIKKEITIVKRR</sequence>
<reference evidence="1 2" key="1">
    <citation type="submission" date="2024-06" db="EMBL/GenBank/DDBJ databases">
        <title>The draft genome of Grus japonensis, version 3.</title>
        <authorList>
            <person name="Nabeshima K."/>
            <person name="Suzuki S."/>
            <person name="Onuma M."/>
        </authorList>
    </citation>
    <scope>NUCLEOTIDE SEQUENCE [LARGE SCALE GENOMIC DNA]</scope>
    <source>
        <strain evidence="1 2">451A</strain>
    </source>
</reference>
<gene>
    <name evidence="1" type="ORF">GRJ2_001628800</name>
</gene>